<accession>A0A1F7VCP8</accession>
<dbReference type="PANTHER" id="PTHR43715:SF1">
    <property type="entry name" value="GDP-MANNOSE 4,6 DEHYDRATASE"/>
    <property type="match status" value="1"/>
</dbReference>
<protein>
    <recommendedName>
        <fullName evidence="4">GDP-mannose 4,6-dehydratase</fullName>
        <ecNumber evidence="4">4.2.1.47</ecNumber>
    </recommendedName>
</protein>
<evidence type="ECO:0000256" key="3">
    <source>
        <dbReference type="ARBA" id="ARBA00009263"/>
    </source>
</evidence>
<dbReference type="InterPro" id="IPR036291">
    <property type="entry name" value="NAD(P)-bd_dom_sf"/>
</dbReference>
<comment type="caution">
    <text evidence="8">The sequence shown here is derived from an EMBL/GenBank/DDBJ whole genome shotgun (WGS) entry which is preliminary data.</text>
</comment>
<dbReference type="EMBL" id="MGES01000054">
    <property type="protein sequence ID" value="OGL88306.1"/>
    <property type="molecule type" value="Genomic_DNA"/>
</dbReference>
<dbReference type="Pfam" id="PF16363">
    <property type="entry name" value="GDP_Man_Dehyd"/>
    <property type="match status" value="1"/>
</dbReference>
<comment type="catalytic activity">
    <reaction evidence="1">
        <text>GDP-alpha-D-mannose = GDP-4-dehydro-alpha-D-rhamnose + H2O</text>
        <dbReference type="Rhea" id="RHEA:23820"/>
        <dbReference type="ChEBI" id="CHEBI:15377"/>
        <dbReference type="ChEBI" id="CHEBI:57527"/>
        <dbReference type="ChEBI" id="CHEBI:57964"/>
        <dbReference type="EC" id="4.2.1.47"/>
    </reaction>
</comment>
<dbReference type="PANTHER" id="PTHR43715">
    <property type="entry name" value="GDP-MANNOSE 4,6-DEHYDRATASE"/>
    <property type="match status" value="1"/>
</dbReference>
<name>A0A1F7VCP8_9BACT</name>
<evidence type="ECO:0000259" key="7">
    <source>
        <dbReference type="Pfam" id="PF16363"/>
    </source>
</evidence>
<dbReference type="EC" id="4.2.1.47" evidence="4"/>
<evidence type="ECO:0000313" key="8">
    <source>
        <dbReference type="EMBL" id="OGL88306.1"/>
    </source>
</evidence>
<evidence type="ECO:0000256" key="2">
    <source>
        <dbReference type="ARBA" id="ARBA00001937"/>
    </source>
</evidence>
<evidence type="ECO:0000256" key="6">
    <source>
        <dbReference type="ARBA" id="ARBA00059383"/>
    </source>
</evidence>
<reference evidence="8 9" key="1">
    <citation type="journal article" date="2016" name="Nat. Commun.">
        <title>Thousands of microbial genomes shed light on interconnected biogeochemical processes in an aquifer system.</title>
        <authorList>
            <person name="Anantharaman K."/>
            <person name="Brown C.T."/>
            <person name="Hug L.A."/>
            <person name="Sharon I."/>
            <person name="Castelle C.J."/>
            <person name="Probst A.J."/>
            <person name="Thomas B.C."/>
            <person name="Singh A."/>
            <person name="Wilkins M.J."/>
            <person name="Karaoz U."/>
            <person name="Brodie E.L."/>
            <person name="Williams K.H."/>
            <person name="Hubbard S.S."/>
            <person name="Banfield J.F."/>
        </authorList>
    </citation>
    <scope>NUCLEOTIDE SEQUENCE [LARGE SCALE GENOMIC DNA]</scope>
</reference>
<comment type="function">
    <text evidence="6">Catalyzes the conversion of GDP-D-mannose to GDP-4-dehydro-6-deoxy-D-mannose.</text>
</comment>
<dbReference type="NCBIfam" id="TIGR01472">
    <property type="entry name" value="gmd"/>
    <property type="match status" value="1"/>
</dbReference>
<dbReference type="FunFam" id="3.40.50.720:FF:000924">
    <property type="entry name" value="GDP-mannose 4,6 dehydratase"/>
    <property type="match status" value="1"/>
</dbReference>
<comment type="similarity">
    <text evidence="3">Belongs to the NAD(P)-dependent epimerase/dehydratase family. GDP-mannose 4,6-dehydratase subfamily.</text>
</comment>
<dbReference type="STRING" id="1802410.A3H75_01885"/>
<dbReference type="InterPro" id="IPR016040">
    <property type="entry name" value="NAD(P)-bd_dom"/>
</dbReference>
<evidence type="ECO:0000256" key="5">
    <source>
        <dbReference type="ARBA" id="ARBA00023239"/>
    </source>
</evidence>
<dbReference type="Gene3D" id="3.40.50.720">
    <property type="entry name" value="NAD(P)-binding Rossmann-like Domain"/>
    <property type="match status" value="1"/>
</dbReference>
<evidence type="ECO:0000313" key="9">
    <source>
        <dbReference type="Proteomes" id="UP000176678"/>
    </source>
</evidence>
<comment type="cofactor">
    <cofactor evidence="2">
        <name>NADP(+)</name>
        <dbReference type="ChEBI" id="CHEBI:58349"/>
    </cofactor>
</comment>
<feature type="domain" description="NAD(P)-binding" evidence="7">
    <location>
        <begin position="1"/>
        <end position="318"/>
    </location>
</feature>
<proteinExistence type="inferred from homology"/>
<dbReference type="InterPro" id="IPR006368">
    <property type="entry name" value="GDP_Man_deHydtase"/>
</dbReference>
<dbReference type="GO" id="GO:0042351">
    <property type="term" value="P:'de novo' GDP-L-fucose biosynthetic process"/>
    <property type="evidence" value="ECO:0007669"/>
    <property type="project" value="TreeGrafter"/>
</dbReference>
<dbReference type="CDD" id="cd05260">
    <property type="entry name" value="GDP_MD_SDR_e"/>
    <property type="match status" value="1"/>
</dbReference>
<organism evidence="8 9">
    <name type="scientific">Candidatus Uhrbacteria bacterium RIFCSPLOWO2_02_FULL_51_9</name>
    <dbReference type="NCBI Taxonomy" id="1802410"/>
    <lineage>
        <taxon>Bacteria</taxon>
        <taxon>Candidatus Uhriibacteriota</taxon>
    </lineage>
</organism>
<dbReference type="SUPFAM" id="SSF51735">
    <property type="entry name" value="NAD(P)-binding Rossmann-fold domains"/>
    <property type="match status" value="1"/>
</dbReference>
<sequence>MAELLLEKGYEVHGVIRHTTSTGVDRMEQLRAELPHGSSNALHLHYADLSDTGSIGTLLERIQPDELYNFAAHSQVRVSFDIPEYTCDITGLGAVRIFEAVRQSGFPTRVYQAGSSEMFGKARVAPQTEETPFYPRSPYAYAKALAHFAAVNYRESYGMFICNGILYNHESPRRGEMFVTRKITKTLARIAAGEDMVLFLGNLDAKRDWGYAPDYVEAVWRMLQKDAPDDYLLATGVAHSIRDFIEAAGRVLHFDIRWEGNGAEERGVDASTGRVLVRVDPKFFRPVEPEKLTGNAGKAHAQLGWEPRTSFDDIVRIMVEADAAKLKHSL</sequence>
<dbReference type="Proteomes" id="UP000176678">
    <property type="component" value="Unassembled WGS sequence"/>
</dbReference>
<feature type="non-terminal residue" evidence="8">
    <location>
        <position position="1"/>
    </location>
</feature>
<dbReference type="AlphaFoldDB" id="A0A1F7VCP8"/>
<keyword evidence="5" id="KW-0456">Lyase</keyword>
<evidence type="ECO:0000256" key="1">
    <source>
        <dbReference type="ARBA" id="ARBA00000188"/>
    </source>
</evidence>
<dbReference type="GO" id="GO:0008446">
    <property type="term" value="F:GDP-mannose 4,6-dehydratase activity"/>
    <property type="evidence" value="ECO:0007669"/>
    <property type="project" value="UniProtKB-EC"/>
</dbReference>
<evidence type="ECO:0000256" key="4">
    <source>
        <dbReference type="ARBA" id="ARBA00011989"/>
    </source>
</evidence>
<dbReference type="Gene3D" id="3.90.25.10">
    <property type="entry name" value="UDP-galactose 4-epimerase, domain 1"/>
    <property type="match status" value="1"/>
</dbReference>
<gene>
    <name evidence="8" type="ORF">A3H75_01885</name>
</gene>